<dbReference type="SUPFAM" id="SSF161098">
    <property type="entry name" value="MetI-like"/>
    <property type="match status" value="1"/>
</dbReference>
<dbReference type="SUPFAM" id="SSF160964">
    <property type="entry name" value="MalF N-terminal region-like"/>
    <property type="match status" value="1"/>
</dbReference>
<evidence type="ECO:0000313" key="10">
    <source>
        <dbReference type="EMBL" id="AEM87373.1"/>
    </source>
</evidence>
<evidence type="ECO:0000313" key="11">
    <source>
        <dbReference type="Proteomes" id="UP000008703"/>
    </source>
</evidence>
<feature type="transmembrane region" description="Helical" evidence="7">
    <location>
        <begin position="226"/>
        <end position="246"/>
    </location>
</feature>
<evidence type="ECO:0000256" key="6">
    <source>
        <dbReference type="ARBA" id="ARBA00023136"/>
    </source>
</evidence>
<dbReference type="eggNOG" id="COG1175">
    <property type="taxonomic scope" value="Bacteria"/>
</dbReference>
<feature type="region of interest" description="Disordered" evidence="8">
    <location>
        <begin position="1"/>
        <end position="23"/>
    </location>
</feature>
<keyword evidence="5 7" id="KW-1133">Transmembrane helix</keyword>
<dbReference type="PANTHER" id="PTHR30193">
    <property type="entry name" value="ABC TRANSPORTER PERMEASE PROTEIN"/>
    <property type="match status" value="1"/>
</dbReference>
<dbReference type="CDD" id="cd06261">
    <property type="entry name" value="TM_PBP2"/>
    <property type="match status" value="1"/>
</dbReference>
<dbReference type="GO" id="GO:0005886">
    <property type="term" value="C:plasma membrane"/>
    <property type="evidence" value="ECO:0007669"/>
    <property type="project" value="UniProtKB-SubCell"/>
</dbReference>
<dbReference type="InterPro" id="IPR035906">
    <property type="entry name" value="MetI-like_sf"/>
</dbReference>
<evidence type="ECO:0000256" key="3">
    <source>
        <dbReference type="ARBA" id="ARBA00022475"/>
    </source>
</evidence>
<feature type="transmembrane region" description="Helical" evidence="7">
    <location>
        <begin position="173"/>
        <end position="197"/>
    </location>
</feature>
<dbReference type="Proteomes" id="UP000008703">
    <property type="component" value="Chromosome"/>
</dbReference>
<feature type="transmembrane region" description="Helical" evidence="7">
    <location>
        <begin position="280"/>
        <end position="302"/>
    </location>
</feature>
<comment type="similarity">
    <text evidence="7">Belongs to the binding-protein-dependent transport system permease family.</text>
</comment>
<name>G2P7R1_STRV4</name>
<keyword evidence="3" id="KW-1003">Cell membrane</keyword>
<gene>
    <name evidence="10" type="ORF">Strvi_8050</name>
</gene>
<evidence type="ECO:0000256" key="8">
    <source>
        <dbReference type="SAM" id="MobiDB-lite"/>
    </source>
</evidence>
<feature type="transmembrane region" description="Helical" evidence="7">
    <location>
        <begin position="125"/>
        <end position="146"/>
    </location>
</feature>
<dbReference type="Pfam" id="PF00528">
    <property type="entry name" value="BPD_transp_1"/>
    <property type="match status" value="1"/>
</dbReference>
<dbReference type="Gene3D" id="1.10.3720.10">
    <property type="entry name" value="MetI-like"/>
    <property type="match status" value="1"/>
</dbReference>
<dbReference type="InterPro" id="IPR000515">
    <property type="entry name" value="MetI-like"/>
</dbReference>
<sequence length="320" mass="35042">MTATATRPQDAAPPATGGRRAPKRERQGAAWVFLSPWVLGAAVLTLLPMAVSLYLSFTDYDMFDAPQWIGFRNYTQMFTEDPRYWRSVITTLTYVVIAVPLQLAMALAVAIALKSVKRGKGFYRSAFYAPSLLGASMSIALVWRAIFNDGGSVDNLLSGMGIDIGGWINKPGWAILSVALLTIWQFGAPMVIFLAGLQQIPVELYEAAAVDGASWWRQFRSITIPMLSPVLFFNLVLQMIQAFQVFTPAFAVSAGKGGPADSTLVYTLYLYDRGFTASHMGYASAMAWALLLAIGVVTAVLFRTSRAWVFYANDNNEGAR</sequence>
<dbReference type="HOGENOM" id="CLU_016047_0_2_11"/>
<keyword evidence="4 7" id="KW-0812">Transmembrane</keyword>
<evidence type="ECO:0000256" key="2">
    <source>
        <dbReference type="ARBA" id="ARBA00022448"/>
    </source>
</evidence>
<evidence type="ECO:0000256" key="7">
    <source>
        <dbReference type="RuleBase" id="RU363032"/>
    </source>
</evidence>
<organism evidence="10 11">
    <name type="scientific">Streptomyces violaceusniger (strain Tu 4113)</name>
    <dbReference type="NCBI Taxonomy" id="653045"/>
    <lineage>
        <taxon>Bacteria</taxon>
        <taxon>Bacillati</taxon>
        <taxon>Actinomycetota</taxon>
        <taxon>Actinomycetes</taxon>
        <taxon>Kitasatosporales</taxon>
        <taxon>Streptomycetaceae</taxon>
        <taxon>Streptomyces</taxon>
        <taxon>Streptomyces violaceusniger group</taxon>
    </lineage>
</organism>
<evidence type="ECO:0000256" key="1">
    <source>
        <dbReference type="ARBA" id="ARBA00004651"/>
    </source>
</evidence>
<keyword evidence="6 7" id="KW-0472">Membrane</keyword>
<protein>
    <submittedName>
        <fullName evidence="10">ABC-type transporter, integral membrane subunit</fullName>
    </submittedName>
</protein>
<dbReference type="RefSeq" id="WP_014060839.1">
    <property type="nucleotide sequence ID" value="NC_015957.1"/>
</dbReference>
<feature type="transmembrane region" description="Helical" evidence="7">
    <location>
        <begin position="92"/>
        <end position="113"/>
    </location>
</feature>
<dbReference type="PANTHER" id="PTHR30193:SF1">
    <property type="entry name" value="ABC TRANSPORTER PERMEASE PROTEIN YESP-RELATED"/>
    <property type="match status" value="1"/>
</dbReference>
<dbReference type="PROSITE" id="PS50928">
    <property type="entry name" value="ABC_TM1"/>
    <property type="match status" value="1"/>
</dbReference>
<feature type="domain" description="ABC transmembrane type-1" evidence="9">
    <location>
        <begin position="88"/>
        <end position="303"/>
    </location>
</feature>
<dbReference type="KEGG" id="svl:Strvi_8050"/>
<accession>G2P7R1</accession>
<evidence type="ECO:0000256" key="5">
    <source>
        <dbReference type="ARBA" id="ARBA00022989"/>
    </source>
</evidence>
<keyword evidence="2 7" id="KW-0813">Transport</keyword>
<dbReference type="EMBL" id="CP002994">
    <property type="protein sequence ID" value="AEM87373.1"/>
    <property type="molecule type" value="Genomic_DNA"/>
</dbReference>
<comment type="subcellular location">
    <subcellularLocation>
        <location evidence="1 7">Cell membrane</location>
        <topology evidence="1 7">Multi-pass membrane protein</topology>
    </subcellularLocation>
</comment>
<dbReference type="GO" id="GO:0055085">
    <property type="term" value="P:transmembrane transport"/>
    <property type="evidence" value="ECO:0007669"/>
    <property type="project" value="InterPro"/>
</dbReference>
<proteinExistence type="inferred from homology"/>
<dbReference type="InterPro" id="IPR051393">
    <property type="entry name" value="ABC_transporter_permease"/>
</dbReference>
<feature type="transmembrane region" description="Helical" evidence="7">
    <location>
        <begin position="29"/>
        <end position="55"/>
    </location>
</feature>
<evidence type="ECO:0000259" key="9">
    <source>
        <dbReference type="PROSITE" id="PS50928"/>
    </source>
</evidence>
<evidence type="ECO:0000256" key="4">
    <source>
        <dbReference type="ARBA" id="ARBA00022692"/>
    </source>
</evidence>
<reference evidence="10" key="1">
    <citation type="submission" date="2011-08" db="EMBL/GenBank/DDBJ databases">
        <title>Complete sequence of chromosome of Streptomyces violaceusniger Tu 4113.</title>
        <authorList>
            <consortium name="US DOE Joint Genome Institute"/>
            <person name="Lucas S."/>
            <person name="Han J."/>
            <person name="Lapidus A."/>
            <person name="Cheng J.-F."/>
            <person name="Goodwin L."/>
            <person name="Pitluck S."/>
            <person name="Peters L."/>
            <person name="Ivanova N."/>
            <person name="Daligault H."/>
            <person name="Detter J.C."/>
            <person name="Han C."/>
            <person name="Tapia R."/>
            <person name="Land M."/>
            <person name="Hauser L."/>
            <person name="Kyrpides N."/>
            <person name="Ivanova N."/>
            <person name="Pagani I."/>
            <person name="Hagen A."/>
            <person name="Katz L."/>
            <person name="Fiedler H.-P."/>
            <person name="Keasling J."/>
            <person name="Fortman J."/>
            <person name="Woyke T."/>
        </authorList>
    </citation>
    <scope>NUCLEOTIDE SEQUENCE [LARGE SCALE GENOMIC DNA]</scope>
    <source>
        <strain evidence="10">Tu 4113</strain>
    </source>
</reference>
<dbReference type="AlphaFoldDB" id="G2P7R1"/>
<keyword evidence="11" id="KW-1185">Reference proteome</keyword>